<feature type="transmembrane region" description="Helical" evidence="1">
    <location>
        <begin position="90"/>
        <end position="109"/>
    </location>
</feature>
<feature type="transmembrane region" description="Helical" evidence="1">
    <location>
        <begin position="62"/>
        <end position="83"/>
    </location>
</feature>
<sequence>MEDVVIPTSNPVQTVVAPRPKGHAPSRPPGTVKNFFFMMPFALIILVQAFFLGRLLGTYTTFPIFTIHSYMTIAAIAMLMLVMQVLMRSIIYSTLFGCLLVGGMFHVWFGDFWNPVLQNFREVLTILESAWSKKNVPYPILMAGILTALLGLTAILNFFCSLIVKYFFEIVFGTEWSDGRRQAYLTSIILLLGIHFGFSAWYARQAGAERILWKAPSIYNPLEEYLVRIPSAGMFGPGFVWNYDPAEISVIEQPGGRCLRSRPSGAILPAPTWTRVAQPFVATEKGLTFFDRDLLTETMQCPWPATFPGLPDLTKPAAGDGEAGPPPQVVPILLRPDVSADHILVMFDYGVWGAVSPKSGRFLWARPVDSPTRFNRLFLEEFLLSAYVLRLGDLLCFSCNNGRIAALKADTGDLVWEYNHSEAKYSGKGQRAFLSSGKGYLLAAFPSGSIVALNPAGGGVVHEARSVEWHPTTPAAFADGDVTFLSADGHLIRAELDGGRGKIKFLVAENRLPFMPVPLDLTAGFVAYRDSLFAISSATREVSPILQVPRRIFATNPVIEDPLLYIGTQDGWVICLHSRSYHEKWRVHVGGELAEDALAVTDEGLLVRTRSGSVYLIRKTAQ</sequence>
<comment type="caution">
    <text evidence="3">The sequence shown here is derived from an EMBL/GenBank/DDBJ whole genome shotgun (WGS) entry which is preliminary data.</text>
</comment>
<keyword evidence="1" id="KW-1133">Transmembrane helix</keyword>
<dbReference type="PANTHER" id="PTHR34512">
    <property type="entry name" value="CELL SURFACE PROTEIN"/>
    <property type="match status" value="1"/>
</dbReference>
<keyword evidence="1" id="KW-0472">Membrane</keyword>
<dbReference type="InterPro" id="IPR011047">
    <property type="entry name" value="Quinoprotein_ADH-like_sf"/>
</dbReference>
<dbReference type="Gene3D" id="2.130.10.10">
    <property type="entry name" value="YVTN repeat-like/Quinoprotein amine dehydrogenase"/>
    <property type="match status" value="1"/>
</dbReference>
<feature type="transmembrane region" description="Helical" evidence="1">
    <location>
        <begin position="140"/>
        <end position="164"/>
    </location>
</feature>
<accession>A0A367ZMT5</accession>
<name>A0A367ZMT5_9BACT</name>
<dbReference type="PANTHER" id="PTHR34512:SF30">
    <property type="entry name" value="OUTER MEMBRANE PROTEIN ASSEMBLY FACTOR BAMB"/>
    <property type="match status" value="1"/>
</dbReference>
<dbReference type="Proteomes" id="UP000252355">
    <property type="component" value="Unassembled WGS sequence"/>
</dbReference>
<dbReference type="Pfam" id="PF13360">
    <property type="entry name" value="PQQ_2"/>
    <property type="match status" value="1"/>
</dbReference>
<dbReference type="InterPro" id="IPR015943">
    <property type="entry name" value="WD40/YVTN_repeat-like_dom_sf"/>
</dbReference>
<dbReference type="SMART" id="SM00564">
    <property type="entry name" value="PQQ"/>
    <property type="match status" value="3"/>
</dbReference>
<feature type="domain" description="Pyrrolo-quinoline quinone repeat" evidence="2">
    <location>
        <begin position="401"/>
        <end position="498"/>
    </location>
</feature>
<dbReference type="InterPro" id="IPR018391">
    <property type="entry name" value="PQQ_b-propeller_rpt"/>
</dbReference>
<dbReference type="SUPFAM" id="SSF50998">
    <property type="entry name" value="Quinoprotein alcohol dehydrogenase-like"/>
    <property type="match status" value="1"/>
</dbReference>
<evidence type="ECO:0000256" key="1">
    <source>
        <dbReference type="SAM" id="Phobius"/>
    </source>
</evidence>
<evidence type="ECO:0000313" key="3">
    <source>
        <dbReference type="EMBL" id="RCK79167.1"/>
    </source>
</evidence>
<evidence type="ECO:0000313" key="4">
    <source>
        <dbReference type="Proteomes" id="UP000252355"/>
    </source>
</evidence>
<protein>
    <recommendedName>
        <fullName evidence="2">Pyrrolo-quinoline quinone repeat domain-containing protein</fullName>
    </recommendedName>
</protein>
<reference evidence="3 4" key="1">
    <citation type="submission" date="2018-05" db="EMBL/GenBank/DDBJ databases">
        <title>A metagenomic window into the 2 km-deep terrestrial subsurface aquifer revealed taxonomically and functionally diverse microbial community comprising novel uncultured bacterial lineages.</title>
        <authorList>
            <person name="Kadnikov V.V."/>
            <person name="Mardanov A.V."/>
            <person name="Beletsky A.V."/>
            <person name="Banks D."/>
            <person name="Pimenov N.V."/>
            <person name="Frank Y.A."/>
            <person name="Karnachuk O.V."/>
            <person name="Ravin N.V."/>
        </authorList>
    </citation>
    <scope>NUCLEOTIDE SEQUENCE [LARGE SCALE GENOMIC DNA]</scope>
    <source>
        <strain evidence="3">BY5</strain>
    </source>
</reference>
<keyword evidence="1" id="KW-0812">Transmembrane</keyword>
<dbReference type="AlphaFoldDB" id="A0A367ZMT5"/>
<dbReference type="InterPro" id="IPR002372">
    <property type="entry name" value="PQQ_rpt_dom"/>
</dbReference>
<feature type="transmembrane region" description="Helical" evidence="1">
    <location>
        <begin position="35"/>
        <end position="56"/>
    </location>
</feature>
<feature type="transmembrane region" description="Helical" evidence="1">
    <location>
        <begin position="184"/>
        <end position="203"/>
    </location>
</feature>
<organism evidence="3 4">
    <name type="scientific">Candidatus Ozemobacter sibiricus</name>
    <dbReference type="NCBI Taxonomy" id="2268124"/>
    <lineage>
        <taxon>Bacteria</taxon>
        <taxon>Candidatus Ozemobacteria</taxon>
        <taxon>Candidatus Ozemobacterales</taxon>
        <taxon>Candidatus Ozemobacteraceae</taxon>
        <taxon>Candidatus Ozemobacter</taxon>
    </lineage>
</organism>
<gene>
    <name evidence="3" type="ORF">OZSIB_0281</name>
</gene>
<evidence type="ECO:0000259" key="2">
    <source>
        <dbReference type="Pfam" id="PF13360"/>
    </source>
</evidence>
<proteinExistence type="predicted"/>
<dbReference type="EMBL" id="QOQW01000015">
    <property type="protein sequence ID" value="RCK79167.1"/>
    <property type="molecule type" value="Genomic_DNA"/>
</dbReference>